<dbReference type="SUPFAM" id="SSF53218">
    <property type="entry name" value="Molybdenum cofactor biosynthesis proteins"/>
    <property type="match status" value="1"/>
</dbReference>
<dbReference type="GO" id="GO:0006777">
    <property type="term" value="P:Mo-molybdopterin cofactor biosynthetic process"/>
    <property type="evidence" value="ECO:0007669"/>
    <property type="project" value="UniProtKB-UniRule"/>
</dbReference>
<dbReference type="GO" id="GO:0046872">
    <property type="term" value="F:metal ion binding"/>
    <property type="evidence" value="ECO:0007669"/>
    <property type="project" value="UniProtKB-UniRule"/>
</dbReference>
<accession>A0A7L5E450</accession>
<evidence type="ECO:0000256" key="4">
    <source>
        <dbReference type="ARBA" id="ARBA00023150"/>
    </source>
</evidence>
<dbReference type="RefSeq" id="WP_169606601.1">
    <property type="nucleotide sequence ID" value="NZ_CP051682.1"/>
</dbReference>
<dbReference type="InterPro" id="IPR038987">
    <property type="entry name" value="MoeA-like"/>
</dbReference>
<dbReference type="Pfam" id="PF00994">
    <property type="entry name" value="MoCF_biosynth"/>
    <property type="match status" value="1"/>
</dbReference>
<gene>
    <name evidence="8" type="ORF">HH214_06750</name>
</gene>
<dbReference type="Gene3D" id="3.90.105.10">
    <property type="entry name" value="Molybdopterin biosynthesis moea protein, domain 2"/>
    <property type="match status" value="1"/>
</dbReference>
<evidence type="ECO:0000313" key="8">
    <source>
        <dbReference type="EMBL" id="QJD95593.1"/>
    </source>
</evidence>
<dbReference type="SUPFAM" id="SSF63882">
    <property type="entry name" value="MoeA N-terminal region -like"/>
    <property type="match status" value="1"/>
</dbReference>
<organism evidence="8 9">
    <name type="scientific">Mucilaginibacter robiniae</name>
    <dbReference type="NCBI Taxonomy" id="2728022"/>
    <lineage>
        <taxon>Bacteria</taxon>
        <taxon>Pseudomonadati</taxon>
        <taxon>Bacteroidota</taxon>
        <taxon>Sphingobacteriia</taxon>
        <taxon>Sphingobacteriales</taxon>
        <taxon>Sphingobacteriaceae</taxon>
        <taxon>Mucilaginibacter</taxon>
    </lineage>
</organism>
<dbReference type="PANTHER" id="PTHR10192:SF5">
    <property type="entry name" value="GEPHYRIN"/>
    <property type="match status" value="1"/>
</dbReference>
<dbReference type="GO" id="GO:0061599">
    <property type="term" value="F:molybdopterin molybdotransferase activity"/>
    <property type="evidence" value="ECO:0007669"/>
    <property type="project" value="UniProtKB-UniRule"/>
</dbReference>
<protein>
    <recommendedName>
        <fullName evidence="6">Molybdopterin molybdenumtransferase</fullName>
        <ecNumber evidence="6">2.10.1.1</ecNumber>
    </recommendedName>
</protein>
<evidence type="ECO:0000313" key="9">
    <source>
        <dbReference type="Proteomes" id="UP000503278"/>
    </source>
</evidence>
<dbReference type="InterPro" id="IPR036688">
    <property type="entry name" value="MoeA_C_domain_IV_sf"/>
</dbReference>
<dbReference type="InterPro" id="IPR008284">
    <property type="entry name" value="MoCF_biosynth_CS"/>
</dbReference>
<dbReference type="InterPro" id="IPR005111">
    <property type="entry name" value="MoeA_C_domain_IV"/>
</dbReference>
<dbReference type="EC" id="2.10.1.1" evidence="6"/>
<dbReference type="InterPro" id="IPR001453">
    <property type="entry name" value="MoaB/Mog_dom"/>
</dbReference>
<keyword evidence="6" id="KW-0500">Molybdenum</keyword>
<keyword evidence="4 6" id="KW-0501">Molybdenum cofactor biosynthesis</keyword>
<dbReference type="SUPFAM" id="SSF63867">
    <property type="entry name" value="MoeA C-terminal domain-like"/>
    <property type="match status" value="1"/>
</dbReference>
<comment type="cofactor">
    <cofactor evidence="6">
        <name>Mg(2+)</name>
        <dbReference type="ChEBI" id="CHEBI:18420"/>
    </cofactor>
</comment>
<dbReference type="InterPro" id="IPR036425">
    <property type="entry name" value="MoaB/Mog-like_dom_sf"/>
</dbReference>
<comment type="pathway">
    <text evidence="2 6">Cofactor biosynthesis; molybdopterin biosynthesis.</text>
</comment>
<evidence type="ECO:0000256" key="5">
    <source>
        <dbReference type="ARBA" id="ARBA00047317"/>
    </source>
</evidence>
<dbReference type="SMART" id="SM00852">
    <property type="entry name" value="MoCF_biosynth"/>
    <property type="match status" value="1"/>
</dbReference>
<evidence type="ECO:0000256" key="3">
    <source>
        <dbReference type="ARBA" id="ARBA00010763"/>
    </source>
</evidence>
<evidence type="ECO:0000256" key="6">
    <source>
        <dbReference type="RuleBase" id="RU365090"/>
    </source>
</evidence>
<keyword evidence="9" id="KW-1185">Reference proteome</keyword>
<feature type="domain" description="MoaB/Mog" evidence="7">
    <location>
        <begin position="176"/>
        <end position="314"/>
    </location>
</feature>
<dbReference type="CDD" id="cd00887">
    <property type="entry name" value="MoeA"/>
    <property type="match status" value="1"/>
</dbReference>
<dbReference type="Pfam" id="PF03454">
    <property type="entry name" value="MoeA_C"/>
    <property type="match status" value="1"/>
</dbReference>
<dbReference type="AlphaFoldDB" id="A0A7L5E450"/>
<keyword evidence="6 8" id="KW-0808">Transferase</keyword>
<comment type="function">
    <text evidence="1 6">Catalyzes the insertion of molybdate into adenylated molybdopterin with the concomitant release of AMP.</text>
</comment>
<keyword evidence="6" id="KW-0460">Magnesium</keyword>
<dbReference type="PROSITE" id="PS01079">
    <property type="entry name" value="MOCF_BIOSYNTHESIS_2"/>
    <property type="match status" value="1"/>
</dbReference>
<keyword evidence="6" id="KW-0479">Metal-binding</keyword>
<reference evidence="8 9" key="1">
    <citation type="submission" date="2020-04" db="EMBL/GenBank/DDBJ databases">
        <title>Genome sequencing of novel species.</title>
        <authorList>
            <person name="Heo J."/>
            <person name="Kim S.-J."/>
            <person name="Kim J.-S."/>
            <person name="Hong S.-B."/>
            <person name="Kwon S.-W."/>
        </authorList>
    </citation>
    <scope>NUCLEOTIDE SEQUENCE [LARGE SCALE GENOMIC DNA]</scope>
    <source>
        <strain evidence="8 9">F39-2</strain>
    </source>
</reference>
<dbReference type="GO" id="GO:0005829">
    <property type="term" value="C:cytosol"/>
    <property type="evidence" value="ECO:0007669"/>
    <property type="project" value="TreeGrafter"/>
</dbReference>
<proteinExistence type="inferred from homology"/>
<dbReference type="InterPro" id="IPR005110">
    <property type="entry name" value="MoeA_linker/N"/>
</dbReference>
<dbReference type="Gene3D" id="3.40.980.10">
    <property type="entry name" value="MoaB/Mog-like domain"/>
    <property type="match status" value="1"/>
</dbReference>
<dbReference type="Gene3D" id="2.40.340.10">
    <property type="entry name" value="MoeA, C-terminal, domain IV"/>
    <property type="match status" value="1"/>
</dbReference>
<dbReference type="KEGG" id="mrob:HH214_06750"/>
<dbReference type="PANTHER" id="PTHR10192">
    <property type="entry name" value="MOLYBDOPTERIN BIOSYNTHESIS PROTEIN"/>
    <property type="match status" value="1"/>
</dbReference>
<evidence type="ECO:0000256" key="2">
    <source>
        <dbReference type="ARBA" id="ARBA00005046"/>
    </source>
</evidence>
<evidence type="ECO:0000256" key="1">
    <source>
        <dbReference type="ARBA" id="ARBA00002901"/>
    </source>
</evidence>
<dbReference type="Pfam" id="PF03453">
    <property type="entry name" value="MoeA_N"/>
    <property type="match status" value="1"/>
</dbReference>
<dbReference type="Proteomes" id="UP000503278">
    <property type="component" value="Chromosome"/>
</dbReference>
<dbReference type="EMBL" id="CP051682">
    <property type="protein sequence ID" value="QJD95593.1"/>
    <property type="molecule type" value="Genomic_DNA"/>
</dbReference>
<dbReference type="Gene3D" id="2.170.190.11">
    <property type="entry name" value="Molybdopterin biosynthesis moea protein, domain 3"/>
    <property type="match status" value="1"/>
</dbReference>
<dbReference type="UniPathway" id="UPA00344"/>
<sequence length="397" mass="43659">MISVQEALSLVVSHKKDLSIETVDLLQSYKRILAQPVKADRDFPPFHRVTMDGIAINSTAFEQGQRSFTIEAIQPAGSPQIQLQSAQNCIEVMTGAMLPVNTNAVIRYEDLTIENQVATINLDTVTTYQNVHLQGTDEKAGNVLVQAGEQITPAIIAIMASVGLAEVQVYRLPKVAVCSTGDELVTVTEQPQAHQIRQSNSYMLLAALKQEGILANSYYLPDEPNAMIAQLLSMLQQYDVLLFSGAVSKGKFDFLPQVLQQLGMQTIFHSIAQKPGKPLLFGKFNTGAVVFGCPGNPVSTWVCYQLYFRTWLYVSLQQKPKPVIATLTKDIVFKPALTQHVLVKLKQVDEKLMAEPVDTSTSGDMVNLMQAEGFISLPAEQTHFSAGSLFPVLLFDN</sequence>
<dbReference type="InterPro" id="IPR036135">
    <property type="entry name" value="MoeA_linker/N_sf"/>
</dbReference>
<name>A0A7L5E450_9SPHI</name>
<comment type="similarity">
    <text evidence="3 6">Belongs to the MoeA family.</text>
</comment>
<evidence type="ECO:0000259" key="7">
    <source>
        <dbReference type="SMART" id="SM00852"/>
    </source>
</evidence>
<comment type="catalytic activity">
    <reaction evidence="5">
        <text>adenylyl-molybdopterin + molybdate = Mo-molybdopterin + AMP + H(+)</text>
        <dbReference type="Rhea" id="RHEA:35047"/>
        <dbReference type="ChEBI" id="CHEBI:15378"/>
        <dbReference type="ChEBI" id="CHEBI:36264"/>
        <dbReference type="ChEBI" id="CHEBI:62727"/>
        <dbReference type="ChEBI" id="CHEBI:71302"/>
        <dbReference type="ChEBI" id="CHEBI:456215"/>
        <dbReference type="EC" id="2.10.1.1"/>
    </reaction>
</comment>